<dbReference type="Pfam" id="PF00487">
    <property type="entry name" value="FA_desaturase"/>
    <property type="match status" value="1"/>
</dbReference>
<sequence length="628" mass="71027">MHAFRGASTARVSVHIGPTCLTVTTPIVGPEYIGLGSRITQQMTESQWTRKVSGDSSDGLGFSAQRQSMIGLTFGWSLLEGQERLNIYYMRTSPGGGMGRKARATLEKALGVHAKALPKNHHATTSVPVGPELSQAPARTQGGHGSYEARWQQRRQAVRQLLGYMRVWSLLICVDLASSMAETHKNQIYITTEELTSHNKTGDLWISIQGKVYNVSDWVHHHPGGEAPLRSLAGQDVTNAFLAYHPGTAWSYLDKFFVCHLSDYKTSQVSNDYRRLVSEFTKMGLFERNGFGFFLSLLSISILLLINVLGVLWSSSVWVHMICGGLMGIVWTQSGWLGHDSGHYKLIKNPRMNRFMQVLTGNCLSGVSIAWWKWNHNAHHIACNSLEFDPDVQHMPFFAVSSRLFNSLTSYFYEREMKFGSVDRFLVSYQHLTFYPVMCFARINLFAQSVLLLVSKRKVLNRGQELFGLLVFWTWYPLVVSWLPNWGERIMFVVLSFAITGIQHVQFCLNHFSSSVYVGQPNGSNWFEKQTEGTLNITCASWMDWFHGGLQFQIEHHLFPRLPRCHLRKISPLVKSLCKKHGLPYTSVSFWEANALTFGTLRTAALQARDLANPVPKNLLWEAVNTHG</sequence>
<evidence type="ECO:0000256" key="13">
    <source>
        <dbReference type="SAM" id="Phobius"/>
    </source>
</evidence>
<evidence type="ECO:0000256" key="6">
    <source>
        <dbReference type="ARBA" id="ARBA00022723"/>
    </source>
</evidence>
<keyword evidence="16" id="KW-1185">Reference proteome</keyword>
<gene>
    <name evidence="15" type="ORF">Sjap_021031</name>
</gene>
<dbReference type="GO" id="GO:0016717">
    <property type="term" value="F:oxidoreductase activity, acting on paired donors, with oxidation of a pair of donors resulting in the reduction of molecular oxygen to two molecules of water"/>
    <property type="evidence" value="ECO:0007669"/>
    <property type="project" value="TreeGrafter"/>
</dbReference>
<evidence type="ECO:0000256" key="1">
    <source>
        <dbReference type="ARBA" id="ARBA00004141"/>
    </source>
</evidence>
<dbReference type="SUPFAM" id="SSF55856">
    <property type="entry name" value="Cytochrome b5-like heme/steroid binding domain"/>
    <property type="match status" value="1"/>
</dbReference>
<comment type="caution">
    <text evidence="15">The sequence shown here is derived from an EMBL/GenBank/DDBJ whole genome shotgun (WGS) entry which is preliminary data.</text>
</comment>
<keyword evidence="8" id="KW-0560">Oxidoreductase</keyword>
<dbReference type="Pfam" id="PF00173">
    <property type="entry name" value="Cyt-b5"/>
    <property type="match status" value="1"/>
</dbReference>
<feature type="transmembrane region" description="Helical" evidence="13">
    <location>
        <begin position="466"/>
        <end position="484"/>
    </location>
</feature>
<dbReference type="InterPro" id="IPR005804">
    <property type="entry name" value="FA_desaturase_dom"/>
</dbReference>
<evidence type="ECO:0000256" key="4">
    <source>
        <dbReference type="ARBA" id="ARBA00022617"/>
    </source>
</evidence>
<keyword evidence="5 13" id="KW-0812">Transmembrane</keyword>
<comment type="subcellular location">
    <subcellularLocation>
        <location evidence="1">Membrane</location>
        <topology evidence="1">Multi-pass membrane protein</topology>
    </subcellularLocation>
</comment>
<feature type="transmembrane region" description="Helical" evidence="13">
    <location>
        <begin position="318"/>
        <end position="337"/>
    </location>
</feature>
<feature type="region of interest" description="Disordered" evidence="12">
    <location>
        <begin position="121"/>
        <end position="144"/>
    </location>
</feature>
<protein>
    <recommendedName>
        <fullName evidence="14">Cytochrome b5 heme-binding domain-containing protein</fullName>
    </recommendedName>
</protein>
<evidence type="ECO:0000256" key="11">
    <source>
        <dbReference type="ARBA" id="ARBA00023136"/>
    </source>
</evidence>
<keyword evidence="11 13" id="KW-0472">Membrane</keyword>
<dbReference type="InterPro" id="IPR012171">
    <property type="entry name" value="Fatty_acid_desaturase"/>
</dbReference>
<dbReference type="SMART" id="SM01117">
    <property type="entry name" value="Cyt-b5"/>
    <property type="match status" value="1"/>
</dbReference>
<evidence type="ECO:0000256" key="5">
    <source>
        <dbReference type="ARBA" id="ARBA00022692"/>
    </source>
</evidence>
<accession>A0AAP0F4J9</accession>
<dbReference type="EMBL" id="JBBNAE010000008">
    <property type="protein sequence ID" value="KAK9103777.1"/>
    <property type="molecule type" value="Genomic_DNA"/>
</dbReference>
<organism evidence="15 16">
    <name type="scientific">Stephania japonica</name>
    <dbReference type="NCBI Taxonomy" id="461633"/>
    <lineage>
        <taxon>Eukaryota</taxon>
        <taxon>Viridiplantae</taxon>
        <taxon>Streptophyta</taxon>
        <taxon>Embryophyta</taxon>
        <taxon>Tracheophyta</taxon>
        <taxon>Spermatophyta</taxon>
        <taxon>Magnoliopsida</taxon>
        <taxon>Ranunculales</taxon>
        <taxon>Menispermaceae</taxon>
        <taxon>Menispermoideae</taxon>
        <taxon>Cissampelideae</taxon>
        <taxon>Stephania</taxon>
    </lineage>
</organism>
<keyword evidence="7 13" id="KW-1133">Transmembrane helix</keyword>
<evidence type="ECO:0000313" key="16">
    <source>
        <dbReference type="Proteomes" id="UP001417504"/>
    </source>
</evidence>
<proteinExistence type="inferred from homology"/>
<keyword evidence="9" id="KW-0408">Iron</keyword>
<evidence type="ECO:0000256" key="9">
    <source>
        <dbReference type="ARBA" id="ARBA00023004"/>
    </source>
</evidence>
<evidence type="ECO:0000256" key="12">
    <source>
        <dbReference type="SAM" id="MobiDB-lite"/>
    </source>
</evidence>
<dbReference type="Gene3D" id="3.10.120.10">
    <property type="entry name" value="Cytochrome b5-like heme/steroid binding domain"/>
    <property type="match status" value="1"/>
</dbReference>
<reference evidence="15 16" key="1">
    <citation type="submission" date="2024-01" db="EMBL/GenBank/DDBJ databases">
        <title>Genome assemblies of Stephania.</title>
        <authorList>
            <person name="Yang L."/>
        </authorList>
    </citation>
    <scope>NUCLEOTIDE SEQUENCE [LARGE SCALE GENOMIC DNA]</scope>
    <source>
        <strain evidence="15">QJT</strain>
        <tissue evidence="15">Leaf</tissue>
    </source>
</reference>
<dbReference type="GO" id="GO:0016020">
    <property type="term" value="C:membrane"/>
    <property type="evidence" value="ECO:0007669"/>
    <property type="project" value="UniProtKB-SubCell"/>
</dbReference>
<keyword evidence="10" id="KW-0443">Lipid metabolism</keyword>
<dbReference type="AlphaFoldDB" id="A0AAP0F4J9"/>
<evidence type="ECO:0000256" key="2">
    <source>
        <dbReference type="ARBA" id="ARBA00005189"/>
    </source>
</evidence>
<evidence type="ECO:0000256" key="3">
    <source>
        <dbReference type="ARBA" id="ARBA00009295"/>
    </source>
</evidence>
<dbReference type="PROSITE" id="PS50255">
    <property type="entry name" value="CYTOCHROME_B5_2"/>
    <property type="match status" value="1"/>
</dbReference>
<evidence type="ECO:0000256" key="8">
    <source>
        <dbReference type="ARBA" id="ARBA00023002"/>
    </source>
</evidence>
<evidence type="ECO:0000256" key="7">
    <source>
        <dbReference type="ARBA" id="ARBA00022989"/>
    </source>
</evidence>
<feature type="transmembrane region" description="Helical" evidence="13">
    <location>
        <begin position="434"/>
        <end position="454"/>
    </location>
</feature>
<dbReference type="InterPro" id="IPR001199">
    <property type="entry name" value="Cyt_B5-like_heme/steroid-bd"/>
</dbReference>
<name>A0AAP0F4J9_9MAGN</name>
<dbReference type="InterPro" id="IPR036400">
    <property type="entry name" value="Cyt_B5-like_heme/steroid_sf"/>
</dbReference>
<keyword evidence="6" id="KW-0479">Metal-binding</keyword>
<keyword evidence="4" id="KW-0349">Heme</keyword>
<dbReference type="GO" id="GO:0046872">
    <property type="term" value="F:metal ion binding"/>
    <property type="evidence" value="ECO:0007669"/>
    <property type="project" value="UniProtKB-KW"/>
</dbReference>
<feature type="transmembrane region" description="Helical" evidence="13">
    <location>
        <begin position="291"/>
        <end position="312"/>
    </location>
</feature>
<dbReference type="CDD" id="cd03506">
    <property type="entry name" value="Delta6-FADS-like"/>
    <property type="match status" value="1"/>
</dbReference>
<evidence type="ECO:0000259" key="14">
    <source>
        <dbReference type="PROSITE" id="PS50255"/>
    </source>
</evidence>
<comment type="similarity">
    <text evidence="3">Belongs to the fatty acid desaturase type 1 family.</text>
</comment>
<evidence type="ECO:0000256" key="10">
    <source>
        <dbReference type="ARBA" id="ARBA00023098"/>
    </source>
</evidence>
<dbReference type="GO" id="GO:0006629">
    <property type="term" value="P:lipid metabolic process"/>
    <property type="evidence" value="ECO:0007669"/>
    <property type="project" value="UniProtKB-KW"/>
</dbReference>
<dbReference type="Proteomes" id="UP001417504">
    <property type="component" value="Unassembled WGS sequence"/>
</dbReference>
<dbReference type="PANTHER" id="PTHR19353:SF30">
    <property type="entry name" value="DELTA 8-(E)-SPHINGOLIPID DESATURASE"/>
    <property type="match status" value="1"/>
</dbReference>
<evidence type="ECO:0000313" key="15">
    <source>
        <dbReference type="EMBL" id="KAK9103777.1"/>
    </source>
</evidence>
<feature type="domain" description="Cytochrome b5 heme-binding" evidence="14">
    <location>
        <begin position="187"/>
        <end position="262"/>
    </location>
</feature>
<dbReference type="PANTHER" id="PTHR19353">
    <property type="entry name" value="FATTY ACID DESATURASE 2"/>
    <property type="match status" value="1"/>
</dbReference>
<comment type="pathway">
    <text evidence="2">Lipid metabolism.</text>
</comment>